<evidence type="ECO:0000256" key="3">
    <source>
        <dbReference type="ARBA" id="ARBA00022475"/>
    </source>
</evidence>
<feature type="transmembrane region" description="Helical" evidence="7">
    <location>
        <begin position="226"/>
        <end position="247"/>
    </location>
</feature>
<keyword evidence="3" id="KW-1003">Cell membrane</keyword>
<dbReference type="Pfam" id="PF01757">
    <property type="entry name" value="Acyl_transf_3"/>
    <property type="match status" value="1"/>
</dbReference>
<comment type="subcellular location">
    <subcellularLocation>
        <location evidence="1">Cell membrane</location>
        <topology evidence="1">Multi-pass membrane protein</topology>
    </subcellularLocation>
</comment>
<dbReference type="PANTHER" id="PTHR40074:SF2">
    <property type="entry name" value="O-ACETYLTRANSFERASE WECH"/>
    <property type="match status" value="1"/>
</dbReference>
<feature type="transmembrane region" description="Helical" evidence="7">
    <location>
        <begin position="191"/>
        <end position="210"/>
    </location>
</feature>
<feature type="transmembrane region" description="Helical" evidence="7">
    <location>
        <begin position="167"/>
        <end position="185"/>
    </location>
</feature>
<keyword evidence="10" id="KW-1185">Reference proteome</keyword>
<dbReference type="GO" id="GO:0009246">
    <property type="term" value="P:enterobacterial common antigen biosynthetic process"/>
    <property type="evidence" value="ECO:0007669"/>
    <property type="project" value="TreeGrafter"/>
</dbReference>
<dbReference type="EMBL" id="CP000685">
    <property type="protein sequence ID" value="ABQ04382.1"/>
    <property type="molecule type" value="Genomic_DNA"/>
</dbReference>
<dbReference type="eggNOG" id="COG1835">
    <property type="taxonomic scope" value="Bacteria"/>
</dbReference>
<dbReference type="GO" id="GO:0005886">
    <property type="term" value="C:plasma membrane"/>
    <property type="evidence" value="ECO:0007669"/>
    <property type="project" value="UniProtKB-SubCell"/>
</dbReference>
<dbReference type="GO" id="GO:0016413">
    <property type="term" value="F:O-acetyltransferase activity"/>
    <property type="evidence" value="ECO:0007669"/>
    <property type="project" value="TreeGrafter"/>
</dbReference>
<feature type="transmembrane region" description="Helical" evidence="7">
    <location>
        <begin position="259"/>
        <end position="276"/>
    </location>
</feature>
<evidence type="ECO:0000256" key="7">
    <source>
        <dbReference type="SAM" id="Phobius"/>
    </source>
</evidence>
<feature type="domain" description="Acyltransferase 3" evidence="8">
    <location>
        <begin position="6"/>
        <end position="334"/>
    </location>
</feature>
<evidence type="ECO:0000256" key="5">
    <source>
        <dbReference type="ARBA" id="ARBA00022989"/>
    </source>
</evidence>
<keyword evidence="4 7" id="KW-0812">Transmembrane</keyword>
<evidence type="ECO:0000256" key="2">
    <source>
        <dbReference type="ARBA" id="ARBA00007400"/>
    </source>
</evidence>
<dbReference type="OrthoDB" id="1495770at2"/>
<protein>
    <recommendedName>
        <fullName evidence="8">Acyltransferase 3 domain-containing protein</fullName>
    </recommendedName>
</protein>
<dbReference type="AlphaFoldDB" id="A5FK91"/>
<dbReference type="PANTHER" id="PTHR40074">
    <property type="entry name" value="O-ACETYLTRANSFERASE WECH"/>
    <property type="match status" value="1"/>
</dbReference>
<dbReference type="GeneID" id="31764224"/>
<feature type="transmembrane region" description="Helical" evidence="7">
    <location>
        <begin position="288"/>
        <end position="308"/>
    </location>
</feature>
<evidence type="ECO:0000313" key="9">
    <source>
        <dbReference type="EMBL" id="ABQ04382.1"/>
    </source>
</evidence>
<proteinExistence type="inferred from homology"/>
<dbReference type="RefSeq" id="WP_012023430.1">
    <property type="nucleotide sequence ID" value="NC_009441.1"/>
</dbReference>
<evidence type="ECO:0000256" key="1">
    <source>
        <dbReference type="ARBA" id="ARBA00004651"/>
    </source>
</evidence>
<evidence type="ECO:0000256" key="4">
    <source>
        <dbReference type="ARBA" id="ARBA00022692"/>
    </source>
</evidence>
<name>A5FK91_FLAJ1</name>
<keyword evidence="6 7" id="KW-0472">Membrane</keyword>
<feature type="transmembrane region" description="Helical" evidence="7">
    <location>
        <begin position="95"/>
        <end position="114"/>
    </location>
</feature>
<keyword evidence="5 7" id="KW-1133">Transmembrane helix</keyword>
<feature type="transmembrane region" description="Helical" evidence="7">
    <location>
        <begin position="12"/>
        <end position="33"/>
    </location>
</feature>
<dbReference type="STRING" id="376686.Fjoh_1350"/>
<feature type="transmembrane region" description="Helical" evidence="7">
    <location>
        <begin position="53"/>
        <end position="74"/>
    </location>
</feature>
<dbReference type="InterPro" id="IPR002656">
    <property type="entry name" value="Acyl_transf_3_dom"/>
</dbReference>
<organism evidence="9 10">
    <name type="scientific">Flavobacterium johnsoniae (strain ATCC 17061 / DSM 2064 / JCM 8514 / BCRC 14874 / CCUG 350202 / NBRC 14942 / NCIMB 11054 / UW101)</name>
    <name type="common">Cytophaga johnsonae</name>
    <dbReference type="NCBI Taxonomy" id="376686"/>
    <lineage>
        <taxon>Bacteria</taxon>
        <taxon>Pseudomonadati</taxon>
        <taxon>Bacteroidota</taxon>
        <taxon>Flavobacteriia</taxon>
        <taxon>Flavobacteriales</taxon>
        <taxon>Flavobacteriaceae</taxon>
        <taxon>Flavobacterium</taxon>
    </lineage>
</organism>
<evidence type="ECO:0000313" key="10">
    <source>
        <dbReference type="Proteomes" id="UP000006694"/>
    </source>
</evidence>
<feature type="transmembrane region" description="Helical" evidence="7">
    <location>
        <begin position="134"/>
        <end position="158"/>
    </location>
</feature>
<comment type="similarity">
    <text evidence="2">Belongs to the acyltransferase 3 family.</text>
</comment>
<sequence length="359" mass="42613">MINSRNFDNIRTVALLSILLIHTGLNNIGFKTFEKELTDSSFYLNFNQLLMDVLYLNLFKAGTILFFIISGFLFEMQYLKFNDFSVFIRKKAKSLLRPYLVIFVIPTVILIGIIEPNVGVKENLNLVTFLIKAFSNIFLTSYWFVPALFVTLVINYFIESKNLFKSLYLFILIWLISYLNIYLKFTVSSHTVWFIAFLFVFTLGRIMFLYNEKISSWRILKDPKKLTFLMILFYIISNVESILILRFAHNPDCVNTMRIGNVFYSFCLFYLLNAYFNKFKFELPIDISFYFVYLIHPFVVKITAKLLADNNLFLFEYPYQFLFNFIHFLIVLTICIGFQQVFFKLRFKSKTLSGYVFKK</sequence>
<evidence type="ECO:0000256" key="6">
    <source>
        <dbReference type="ARBA" id="ARBA00023136"/>
    </source>
</evidence>
<evidence type="ECO:0000259" key="8">
    <source>
        <dbReference type="Pfam" id="PF01757"/>
    </source>
</evidence>
<accession>A5FK91</accession>
<reference evidence="9 10" key="1">
    <citation type="journal article" date="2009" name="Appl. Environ. Microbiol.">
        <title>Novel features of the polysaccharide-digesting gliding bacterium Flavobacterium johnsoniae as revealed by genome sequence analysis.</title>
        <authorList>
            <person name="McBride M.J."/>
            <person name="Xie G."/>
            <person name="Martens E.C."/>
            <person name="Lapidus A."/>
            <person name="Henrissat B."/>
            <person name="Rhodes R.G."/>
            <person name="Goltsman E."/>
            <person name="Wang W."/>
            <person name="Xu J."/>
            <person name="Hunnicutt D.W."/>
            <person name="Staroscik A.M."/>
            <person name="Hoover T.R."/>
            <person name="Cheng Y.Q."/>
            <person name="Stein J.L."/>
        </authorList>
    </citation>
    <scope>NUCLEOTIDE SEQUENCE [LARGE SCALE GENOMIC DNA]</scope>
    <source>
        <strain evidence="10">ATCC 17061 / DSM 2064 / JCM 8514 / BCRC 14874 / CCUG 350202 / NBRC 14942 / NCIMB 11054 / UW101</strain>
    </source>
</reference>
<gene>
    <name evidence="9" type="ordered locus">Fjoh_1350</name>
</gene>
<dbReference type="HOGENOM" id="CLU_061524_0_0_10"/>
<feature type="transmembrane region" description="Helical" evidence="7">
    <location>
        <begin position="320"/>
        <end position="343"/>
    </location>
</feature>
<dbReference type="KEGG" id="fjo:Fjoh_1350"/>
<dbReference type="Proteomes" id="UP000006694">
    <property type="component" value="Chromosome"/>
</dbReference>